<dbReference type="EC" id="2.4.2.17" evidence="3"/>
<reference evidence="10" key="1">
    <citation type="submission" date="2020-06" db="EMBL/GenBank/DDBJ databases">
        <authorList>
            <consortium name="Plant Systems Biology data submission"/>
        </authorList>
    </citation>
    <scope>NUCLEOTIDE SEQUENCE</scope>
    <source>
        <strain evidence="10">D6</strain>
    </source>
</reference>
<evidence type="ECO:0000256" key="3">
    <source>
        <dbReference type="ARBA" id="ARBA00011946"/>
    </source>
</evidence>
<dbReference type="GO" id="GO:0003879">
    <property type="term" value="F:ATP phosphoribosyltransferase activity"/>
    <property type="evidence" value="ECO:0007669"/>
    <property type="project" value="UniProtKB-EC"/>
</dbReference>
<feature type="domain" description="Histidine biosynthesis HisG C-terminal" evidence="9">
    <location>
        <begin position="220"/>
        <end position="292"/>
    </location>
</feature>
<keyword evidence="7" id="KW-0368">Histidine biosynthesis</keyword>
<keyword evidence="6" id="KW-0808">Transferase</keyword>
<dbReference type="PROSITE" id="PS01316">
    <property type="entry name" value="ATP_P_PHORIBOSYLTR"/>
    <property type="match status" value="1"/>
</dbReference>
<dbReference type="PANTHER" id="PTHR21403:SF8">
    <property type="entry name" value="ATP PHOSPHORIBOSYLTRANSFERASE"/>
    <property type="match status" value="1"/>
</dbReference>
<dbReference type="Pfam" id="PF01634">
    <property type="entry name" value="HisG"/>
    <property type="match status" value="1"/>
</dbReference>
<dbReference type="Gene3D" id="3.40.190.10">
    <property type="entry name" value="Periplasmic binding protein-like II"/>
    <property type="match status" value="2"/>
</dbReference>
<accession>A0A9N8DQS9</accession>
<keyword evidence="4" id="KW-0028">Amino-acid biosynthesis</keyword>
<dbReference type="FunFam" id="3.40.190.10:FF:000123">
    <property type="entry name" value="HIS1p ATP phosphoribosyltransferase"/>
    <property type="match status" value="1"/>
</dbReference>
<dbReference type="NCBIfam" id="TIGR03455">
    <property type="entry name" value="HisG_C-term"/>
    <property type="match status" value="1"/>
</dbReference>
<evidence type="ECO:0000256" key="1">
    <source>
        <dbReference type="ARBA" id="ARBA00000915"/>
    </source>
</evidence>
<dbReference type="AlphaFoldDB" id="A0A9N8DQS9"/>
<comment type="caution">
    <text evidence="10">The sequence shown here is derived from an EMBL/GenBank/DDBJ whole genome shotgun (WGS) entry which is preliminary data.</text>
</comment>
<dbReference type="GO" id="GO:0000287">
    <property type="term" value="F:magnesium ion binding"/>
    <property type="evidence" value="ECO:0007669"/>
    <property type="project" value="InterPro"/>
</dbReference>
<dbReference type="InterPro" id="IPR011322">
    <property type="entry name" value="N-reg_PII-like_a/b"/>
</dbReference>
<dbReference type="SUPFAM" id="SSF53850">
    <property type="entry name" value="Periplasmic binding protein-like II"/>
    <property type="match status" value="1"/>
</dbReference>
<comment type="pathway">
    <text evidence="2">Amino-acid biosynthesis; L-histidine biosynthesis; L-histidine from 5-phospho-alpha-D-ribose 1-diphosphate: step 1/9.</text>
</comment>
<evidence type="ECO:0000256" key="7">
    <source>
        <dbReference type="ARBA" id="ARBA00023102"/>
    </source>
</evidence>
<protein>
    <recommendedName>
        <fullName evidence="3">ATP phosphoribosyltransferase</fullName>
        <ecNumber evidence="3">2.4.2.17</ecNumber>
    </recommendedName>
</protein>
<comment type="catalytic activity">
    <reaction evidence="1">
        <text>1-(5-phospho-beta-D-ribosyl)-ATP + diphosphate = 5-phospho-alpha-D-ribose 1-diphosphate + ATP</text>
        <dbReference type="Rhea" id="RHEA:18473"/>
        <dbReference type="ChEBI" id="CHEBI:30616"/>
        <dbReference type="ChEBI" id="CHEBI:33019"/>
        <dbReference type="ChEBI" id="CHEBI:58017"/>
        <dbReference type="ChEBI" id="CHEBI:73183"/>
        <dbReference type="EC" id="2.4.2.17"/>
    </reaction>
</comment>
<name>A0A9N8DQS9_9STRA</name>
<keyword evidence="11" id="KW-1185">Reference proteome</keyword>
<dbReference type="PANTHER" id="PTHR21403">
    <property type="entry name" value="ATP PHOSPHORIBOSYLTRANSFERASE ATP-PRTASE"/>
    <property type="match status" value="1"/>
</dbReference>
<dbReference type="OrthoDB" id="2574at2759"/>
<dbReference type="HAMAP" id="MF_00079">
    <property type="entry name" value="HisG_Long"/>
    <property type="match status" value="1"/>
</dbReference>
<evidence type="ECO:0000256" key="4">
    <source>
        <dbReference type="ARBA" id="ARBA00022605"/>
    </source>
</evidence>
<dbReference type="InterPro" id="IPR013820">
    <property type="entry name" value="ATP_PRibTrfase_cat"/>
</dbReference>
<dbReference type="GO" id="GO:0000105">
    <property type="term" value="P:L-histidine biosynthetic process"/>
    <property type="evidence" value="ECO:0007669"/>
    <property type="project" value="UniProtKB-KW"/>
</dbReference>
<evidence type="ECO:0000256" key="5">
    <source>
        <dbReference type="ARBA" id="ARBA00022676"/>
    </source>
</evidence>
<dbReference type="EMBL" id="CAICTM010000215">
    <property type="protein sequence ID" value="CAB9505006.1"/>
    <property type="molecule type" value="Genomic_DNA"/>
</dbReference>
<evidence type="ECO:0000259" key="9">
    <source>
        <dbReference type="Pfam" id="PF08029"/>
    </source>
</evidence>
<dbReference type="NCBIfam" id="TIGR00070">
    <property type="entry name" value="hisG"/>
    <property type="match status" value="1"/>
</dbReference>
<dbReference type="Proteomes" id="UP001153069">
    <property type="component" value="Unassembled WGS sequence"/>
</dbReference>
<dbReference type="Pfam" id="PF08029">
    <property type="entry name" value="HisG_C"/>
    <property type="match status" value="1"/>
</dbReference>
<dbReference type="GO" id="GO:0005737">
    <property type="term" value="C:cytoplasm"/>
    <property type="evidence" value="ECO:0007669"/>
    <property type="project" value="InterPro"/>
</dbReference>
<evidence type="ECO:0000313" key="11">
    <source>
        <dbReference type="Proteomes" id="UP001153069"/>
    </source>
</evidence>
<dbReference type="InterPro" id="IPR001348">
    <property type="entry name" value="ATP_PRibTrfase_HisG"/>
</dbReference>
<dbReference type="SUPFAM" id="SSF54913">
    <property type="entry name" value="GlnB-like"/>
    <property type="match status" value="1"/>
</dbReference>
<dbReference type="InterPro" id="IPR013115">
    <property type="entry name" value="HisG_C"/>
</dbReference>
<dbReference type="InterPro" id="IPR020621">
    <property type="entry name" value="ATP-PRT_HisG_long"/>
</dbReference>
<dbReference type="InterPro" id="IPR015867">
    <property type="entry name" value="N-reg_PII/ATP_PRibTrfase_C"/>
</dbReference>
<keyword evidence="5 10" id="KW-0328">Glycosyltransferase</keyword>
<evidence type="ECO:0000256" key="2">
    <source>
        <dbReference type="ARBA" id="ARBA00004667"/>
    </source>
</evidence>
<evidence type="ECO:0000313" key="10">
    <source>
        <dbReference type="EMBL" id="CAB9505006.1"/>
    </source>
</evidence>
<evidence type="ECO:0000259" key="8">
    <source>
        <dbReference type="Pfam" id="PF01634"/>
    </source>
</evidence>
<gene>
    <name evidence="10" type="ORF">SEMRO_216_G089320.1</name>
</gene>
<proteinExistence type="inferred from homology"/>
<dbReference type="InterPro" id="IPR018198">
    <property type="entry name" value="ATP_PRibTrfase_CS"/>
</dbReference>
<evidence type="ECO:0000256" key="6">
    <source>
        <dbReference type="ARBA" id="ARBA00022679"/>
    </source>
</evidence>
<sequence length="295" mass="31389">MSAANSSPPGNCRFAIPKKGRLHEKVVAMLKGAGLEFRREPRLDVALCVGQPITLVFLPASDIAKYVGEGNVDIGITGLDVVKESMVEVKHIMDLGFGACKLCVQAPVVDKITNVEDLAGKRIVTSFPDLTREFFGPLDAKKGVTTSIKFVSGSVEAACGLGLADAVVDLVETGTTMKAAGLEIVADILSTQAILISNPHAKHGDLVDLIKRRIEGYITATKYVMIVYNVSSDLLAEAVKITPGKRSPTITTLDDGQSKSVSSLVLKKEVNDKMDQLHDAGATDILVLNISNSLM</sequence>
<dbReference type="Gene3D" id="3.30.70.120">
    <property type="match status" value="1"/>
</dbReference>
<organism evidence="10 11">
    <name type="scientific">Seminavis robusta</name>
    <dbReference type="NCBI Taxonomy" id="568900"/>
    <lineage>
        <taxon>Eukaryota</taxon>
        <taxon>Sar</taxon>
        <taxon>Stramenopiles</taxon>
        <taxon>Ochrophyta</taxon>
        <taxon>Bacillariophyta</taxon>
        <taxon>Bacillariophyceae</taxon>
        <taxon>Bacillariophycidae</taxon>
        <taxon>Naviculales</taxon>
        <taxon>Naviculaceae</taxon>
        <taxon>Seminavis</taxon>
    </lineage>
</organism>
<feature type="domain" description="ATP phosphoribosyltransferase catalytic" evidence="8">
    <location>
        <begin position="60"/>
        <end position="215"/>
    </location>
</feature>